<feature type="transmembrane region" description="Helical" evidence="7">
    <location>
        <begin position="205"/>
        <end position="225"/>
    </location>
</feature>
<keyword evidence="3 7" id="KW-0812">Transmembrane</keyword>
<dbReference type="Proteomes" id="UP000039865">
    <property type="component" value="Unassembled WGS sequence"/>
</dbReference>
<feature type="transmembrane region" description="Helical" evidence="7">
    <location>
        <begin position="177"/>
        <end position="199"/>
    </location>
</feature>
<keyword evidence="4 7" id="KW-1133">Transmembrane helix</keyword>
<evidence type="ECO:0000256" key="6">
    <source>
        <dbReference type="ARBA" id="ARBA00024338"/>
    </source>
</evidence>
<evidence type="ECO:0000313" key="10">
    <source>
        <dbReference type="Proteomes" id="UP000039865"/>
    </source>
</evidence>
<comment type="similarity">
    <text evidence="6">Belongs to the major facilitator superfamily. Spinster (TC 2.A.1.49) family.</text>
</comment>
<keyword evidence="2" id="KW-0813">Transport</keyword>
<dbReference type="Pfam" id="PF07690">
    <property type="entry name" value="MFS_1"/>
    <property type="match status" value="1"/>
</dbReference>
<dbReference type="OMA" id="FGSVYFE"/>
<feature type="transmembrane region" description="Helical" evidence="7">
    <location>
        <begin position="42"/>
        <end position="59"/>
    </location>
</feature>
<feature type="transmembrane region" description="Helical" evidence="7">
    <location>
        <begin position="87"/>
        <end position="109"/>
    </location>
</feature>
<name>A0A078AB62_STYLE</name>
<accession>A0A078AB62</accession>
<feature type="transmembrane region" description="Helical" evidence="7">
    <location>
        <begin position="410"/>
        <end position="433"/>
    </location>
</feature>
<dbReference type="GO" id="GO:0022857">
    <property type="term" value="F:transmembrane transporter activity"/>
    <property type="evidence" value="ECO:0007669"/>
    <property type="project" value="InterPro"/>
</dbReference>
<reference evidence="9 10" key="1">
    <citation type="submission" date="2014-06" db="EMBL/GenBank/DDBJ databases">
        <authorList>
            <person name="Swart Estienne"/>
        </authorList>
    </citation>
    <scope>NUCLEOTIDE SEQUENCE [LARGE SCALE GENOMIC DNA]</scope>
    <source>
        <strain evidence="9 10">130c</strain>
    </source>
</reference>
<dbReference type="GO" id="GO:0016020">
    <property type="term" value="C:membrane"/>
    <property type="evidence" value="ECO:0007669"/>
    <property type="project" value="UniProtKB-SubCell"/>
</dbReference>
<evidence type="ECO:0000256" key="1">
    <source>
        <dbReference type="ARBA" id="ARBA00004141"/>
    </source>
</evidence>
<keyword evidence="5 7" id="KW-0472">Membrane</keyword>
<dbReference type="OrthoDB" id="3639251at2759"/>
<evidence type="ECO:0000256" key="2">
    <source>
        <dbReference type="ARBA" id="ARBA00022448"/>
    </source>
</evidence>
<feature type="domain" description="Major facilitator superfamily (MFS) profile" evidence="8">
    <location>
        <begin position="36"/>
        <end position="475"/>
    </location>
</feature>
<dbReference type="InterPro" id="IPR044770">
    <property type="entry name" value="MFS_spinster-like"/>
</dbReference>
<gene>
    <name evidence="9" type="primary">Contig11564.g12379</name>
    <name evidence="9" type="ORF">STYLEM_7831</name>
</gene>
<evidence type="ECO:0000256" key="5">
    <source>
        <dbReference type="ARBA" id="ARBA00023136"/>
    </source>
</evidence>
<feature type="transmembrane region" description="Helical" evidence="7">
    <location>
        <begin position="339"/>
        <end position="360"/>
    </location>
</feature>
<dbReference type="PANTHER" id="PTHR23505:SF79">
    <property type="entry name" value="PROTEIN SPINSTER"/>
    <property type="match status" value="1"/>
</dbReference>
<feature type="transmembrane region" description="Helical" evidence="7">
    <location>
        <begin position="309"/>
        <end position="327"/>
    </location>
</feature>
<evidence type="ECO:0000256" key="7">
    <source>
        <dbReference type="SAM" id="Phobius"/>
    </source>
</evidence>
<dbReference type="InterPro" id="IPR011701">
    <property type="entry name" value="MFS"/>
</dbReference>
<feature type="transmembrane region" description="Helical" evidence="7">
    <location>
        <begin position="445"/>
        <end position="467"/>
    </location>
</feature>
<dbReference type="EMBL" id="CCKQ01007471">
    <property type="protein sequence ID" value="CDW78847.1"/>
    <property type="molecule type" value="Genomic_DNA"/>
</dbReference>
<evidence type="ECO:0000256" key="4">
    <source>
        <dbReference type="ARBA" id="ARBA00022989"/>
    </source>
</evidence>
<dbReference type="InterPro" id="IPR020846">
    <property type="entry name" value="MFS_dom"/>
</dbReference>
<dbReference type="AlphaFoldDB" id="A0A078AB62"/>
<dbReference type="PROSITE" id="PS50850">
    <property type="entry name" value="MFS"/>
    <property type="match status" value="1"/>
</dbReference>
<protein>
    <submittedName>
        <fullName evidence="9">Permeases of the major facilitator superfamily</fullName>
    </submittedName>
</protein>
<comment type="subcellular location">
    <subcellularLocation>
        <location evidence="1">Membrane</location>
        <topology evidence="1">Multi-pass membrane protein</topology>
    </subcellularLocation>
</comment>
<evidence type="ECO:0000313" key="9">
    <source>
        <dbReference type="EMBL" id="CDW78847.1"/>
    </source>
</evidence>
<feature type="transmembrane region" description="Helical" evidence="7">
    <location>
        <begin position="270"/>
        <end position="289"/>
    </location>
</feature>
<dbReference type="Gene3D" id="1.20.1250.20">
    <property type="entry name" value="MFS general substrate transporter like domains"/>
    <property type="match status" value="1"/>
</dbReference>
<evidence type="ECO:0000256" key="3">
    <source>
        <dbReference type="ARBA" id="ARBA00022692"/>
    </source>
</evidence>
<evidence type="ECO:0000259" key="8">
    <source>
        <dbReference type="PROSITE" id="PS50850"/>
    </source>
</evidence>
<dbReference type="PANTHER" id="PTHR23505">
    <property type="entry name" value="SPINSTER"/>
    <property type="match status" value="1"/>
</dbReference>
<dbReference type="SUPFAM" id="SSF103473">
    <property type="entry name" value="MFS general substrate transporter"/>
    <property type="match status" value="1"/>
</dbReference>
<proteinExistence type="inferred from homology"/>
<organism evidence="9 10">
    <name type="scientific">Stylonychia lemnae</name>
    <name type="common">Ciliate</name>
    <dbReference type="NCBI Taxonomy" id="5949"/>
    <lineage>
        <taxon>Eukaryota</taxon>
        <taxon>Sar</taxon>
        <taxon>Alveolata</taxon>
        <taxon>Ciliophora</taxon>
        <taxon>Intramacronucleata</taxon>
        <taxon>Spirotrichea</taxon>
        <taxon>Stichotrichia</taxon>
        <taxon>Sporadotrichida</taxon>
        <taxon>Oxytrichidae</taxon>
        <taxon>Stylonychinae</taxon>
        <taxon>Stylonychia</taxon>
    </lineage>
</organism>
<dbReference type="InterPro" id="IPR036259">
    <property type="entry name" value="MFS_trans_sf"/>
</dbReference>
<sequence>MTQKDTLTDIKENINASSSDRLITLSEQKSVIQPVVPKPTKYAYFVLGILLLIYISNQWQRSGYNLKPEADDPYYNINFIPSFTDNYGYLAGASFTIPISIVGIFMGALSDIVNRKVMLAFACILWSLMTFLQGFCEAFWQLCVCRIFLGIFQAACNPPAYSIMADYFHPQYRTTANSIYSLGIYLGGALSSLSIVMITGVGWRWMFRIIGIIGIGAGVLGLFLVREPLRGAFDTSKKSTLVPEKKVKPSPLILFLRASKEIFVNPTCRWVCIAGSFRFFGGYAIGYYMPSYFGKVYPDESTLYSVLNSFVVSVGGFISAMSGGIIADRYEARFPMIKAWVCIAGSILGCPTIAVCTLYQKNFGVSMFFLFLEYLFAECWTSSAITMLINTISPENKGFGNIFLHQTFDLAVSAYLFFTTLAGTLSTFLLGQFESIYELKTHPERYGYILCAFVFFSYLGAVPWFIMSGFSYRTHLKKKEEEALNQQ</sequence>
<dbReference type="InParanoid" id="A0A078AB62"/>
<keyword evidence="10" id="KW-1185">Reference proteome</keyword>